<dbReference type="OrthoDB" id="3175656at2"/>
<organism evidence="1 2">
    <name type="scientific">Alkalilimnicola ehrlichii</name>
    <dbReference type="NCBI Taxonomy" id="351052"/>
    <lineage>
        <taxon>Bacteria</taxon>
        <taxon>Pseudomonadati</taxon>
        <taxon>Pseudomonadota</taxon>
        <taxon>Gammaproteobacteria</taxon>
        <taxon>Chromatiales</taxon>
        <taxon>Ectothiorhodospiraceae</taxon>
        <taxon>Alkalilimnicola</taxon>
    </lineage>
</organism>
<comment type="caution">
    <text evidence="1">The sequence shown here is derived from an EMBL/GenBank/DDBJ whole genome shotgun (WGS) entry which is preliminary data.</text>
</comment>
<evidence type="ECO:0000313" key="2">
    <source>
        <dbReference type="Proteomes" id="UP000256763"/>
    </source>
</evidence>
<protein>
    <submittedName>
        <fullName evidence="1">Uncharacterized protein</fullName>
    </submittedName>
</protein>
<dbReference type="Proteomes" id="UP000256763">
    <property type="component" value="Unassembled WGS sequence"/>
</dbReference>
<sequence>MNRKPVVLTRNSDGRFGIDVPSVPDWEGFEKLARFLENEYQAQVINKADGPDSRQWILLVGGHEVILRHDDPYGNTIESKDALGAKIVEAIGKDLEARLKGF</sequence>
<gene>
    <name evidence="1" type="ORF">CAL65_22485</name>
</gene>
<accession>A0A3E0WEY2</accession>
<dbReference type="RefSeq" id="WP_116304343.1">
    <property type="nucleotide sequence ID" value="NZ_NFZV01000058.1"/>
</dbReference>
<reference evidence="2" key="1">
    <citation type="submission" date="2017-05" db="EMBL/GenBank/DDBJ databases">
        <authorList>
            <person name="Sharma S."/>
            <person name="Sidhu C."/>
            <person name="Pinnaka A.K."/>
        </authorList>
    </citation>
    <scope>NUCLEOTIDE SEQUENCE [LARGE SCALE GENOMIC DNA]</scope>
    <source>
        <strain evidence="2">AK93</strain>
    </source>
</reference>
<dbReference type="AlphaFoldDB" id="A0A3E0WEY2"/>
<dbReference type="InterPro" id="IPR022080">
    <property type="entry name" value="DUF3630"/>
</dbReference>
<name>A0A3E0WEY2_9GAMM</name>
<proteinExistence type="predicted"/>
<evidence type="ECO:0000313" key="1">
    <source>
        <dbReference type="EMBL" id="RFA31512.1"/>
    </source>
</evidence>
<keyword evidence="2" id="KW-1185">Reference proteome</keyword>
<dbReference type="Pfam" id="PF12305">
    <property type="entry name" value="DUF3630"/>
    <property type="match status" value="1"/>
</dbReference>
<dbReference type="EMBL" id="NFZW01000055">
    <property type="protein sequence ID" value="RFA31512.1"/>
    <property type="molecule type" value="Genomic_DNA"/>
</dbReference>